<dbReference type="Proteomes" id="UP001597083">
    <property type="component" value="Unassembled WGS sequence"/>
</dbReference>
<name>A0ABW3CFP5_9ACTN</name>
<sequence>SPAPQEPPAEQPATPLSKAQQSKLFALLNSIGLKDRPEQLRVLAVLTARELSSRGELTADDAHVIDTLDTISRSTDPRGLLTAYLVAASNGDQAEKARLLSTAGNTDGGGA</sequence>
<comment type="caution">
    <text evidence="1">The sequence shown here is derived from an EMBL/GenBank/DDBJ whole genome shotgun (WGS) entry which is preliminary data.</text>
</comment>
<accession>A0ABW3CFP5</accession>
<proteinExistence type="predicted"/>
<dbReference type="EMBL" id="JBHTIR010001297">
    <property type="protein sequence ID" value="MFD0852377.1"/>
    <property type="molecule type" value="Genomic_DNA"/>
</dbReference>
<feature type="non-terminal residue" evidence="1">
    <location>
        <position position="1"/>
    </location>
</feature>
<organism evidence="1 2">
    <name type="scientific">Actinomadura adrarensis</name>
    <dbReference type="NCBI Taxonomy" id="1819600"/>
    <lineage>
        <taxon>Bacteria</taxon>
        <taxon>Bacillati</taxon>
        <taxon>Actinomycetota</taxon>
        <taxon>Actinomycetes</taxon>
        <taxon>Streptosporangiales</taxon>
        <taxon>Thermomonosporaceae</taxon>
        <taxon>Actinomadura</taxon>
    </lineage>
</organism>
<gene>
    <name evidence="1" type="ORF">ACFQ07_09090</name>
</gene>
<reference evidence="2" key="1">
    <citation type="journal article" date="2019" name="Int. J. Syst. Evol. Microbiol.">
        <title>The Global Catalogue of Microorganisms (GCM) 10K type strain sequencing project: providing services to taxonomists for standard genome sequencing and annotation.</title>
        <authorList>
            <consortium name="The Broad Institute Genomics Platform"/>
            <consortium name="The Broad Institute Genome Sequencing Center for Infectious Disease"/>
            <person name="Wu L."/>
            <person name="Ma J."/>
        </authorList>
    </citation>
    <scope>NUCLEOTIDE SEQUENCE [LARGE SCALE GENOMIC DNA]</scope>
    <source>
        <strain evidence="2">JCM 31696</strain>
    </source>
</reference>
<protein>
    <submittedName>
        <fullName evidence="1">Uncharacterized protein</fullName>
    </submittedName>
</protein>
<evidence type="ECO:0000313" key="1">
    <source>
        <dbReference type="EMBL" id="MFD0852377.1"/>
    </source>
</evidence>
<evidence type="ECO:0000313" key="2">
    <source>
        <dbReference type="Proteomes" id="UP001597083"/>
    </source>
</evidence>
<keyword evidence="2" id="KW-1185">Reference proteome</keyword>